<evidence type="ECO:0000256" key="2">
    <source>
        <dbReference type="SAM" id="SignalP"/>
    </source>
</evidence>
<dbReference type="PANTHER" id="PTHR34819:SF3">
    <property type="entry name" value="CELL SURFACE PROTEIN"/>
    <property type="match status" value="1"/>
</dbReference>
<dbReference type="Gene3D" id="2.60.40.10">
    <property type="entry name" value="Immunoglobulins"/>
    <property type="match status" value="2"/>
</dbReference>
<feature type="compositionally biased region" description="Pro residues" evidence="1">
    <location>
        <begin position="307"/>
        <end position="341"/>
    </location>
</feature>
<protein>
    <submittedName>
        <fullName evidence="4">Conserved repeat domain-containing protein/fimbrial isopeptide formation D2 domain-containing protein</fullName>
    </submittedName>
</protein>
<dbReference type="InterPro" id="IPR013783">
    <property type="entry name" value="Ig-like_fold"/>
</dbReference>
<dbReference type="STRING" id="405564.SAMN04487905_101221"/>
<dbReference type="GO" id="GO:0005975">
    <property type="term" value="P:carbohydrate metabolic process"/>
    <property type="evidence" value="ECO:0007669"/>
    <property type="project" value="UniProtKB-ARBA"/>
</dbReference>
<evidence type="ECO:0000313" key="5">
    <source>
        <dbReference type="Proteomes" id="UP000199497"/>
    </source>
</evidence>
<feature type="signal peptide" evidence="2">
    <location>
        <begin position="1"/>
        <end position="37"/>
    </location>
</feature>
<organism evidence="4 5">
    <name type="scientific">Actinopolyspora xinjiangensis</name>
    <dbReference type="NCBI Taxonomy" id="405564"/>
    <lineage>
        <taxon>Bacteria</taxon>
        <taxon>Bacillati</taxon>
        <taxon>Actinomycetota</taxon>
        <taxon>Actinomycetes</taxon>
        <taxon>Actinopolysporales</taxon>
        <taxon>Actinopolysporaceae</taxon>
        <taxon>Actinopolyspora</taxon>
    </lineage>
</organism>
<accession>A0A1H0NRD7</accession>
<feature type="chain" id="PRO_5011650104" evidence="2">
    <location>
        <begin position="38"/>
        <end position="378"/>
    </location>
</feature>
<dbReference type="Proteomes" id="UP000199497">
    <property type="component" value="Unassembled WGS sequence"/>
</dbReference>
<dbReference type="AlphaFoldDB" id="A0A1H0NRD7"/>
<keyword evidence="2" id="KW-0732">Signal</keyword>
<dbReference type="InterPro" id="IPR051172">
    <property type="entry name" value="Chlamydia_OmcB"/>
</dbReference>
<evidence type="ECO:0000259" key="3">
    <source>
        <dbReference type="Pfam" id="PF01345"/>
    </source>
</evidence>
<dbReference type="PANTHER" id="PTHR34819">
    <property type="entry name" value="LARGE CYSTEINE-RICH PERIPLASMIC PROTEIN OMCB"/>
    <property type="match status" value="1"/>
</dbReference>
<name>A0A1H0NRD7_9ACTN</name>
<dbReference type="InterPro" id="IPR047589">
    <property type="entry name" value="DUF11_rpt"/>
</dbReference>
<feature type="domain" description="DUF11" evidence="3">
    <location>
        <begin position="64"/>
        <end position="167"/>
    </location>
</feature>
<sequence length="378" mass="38441">MVRGPNVFRRPPRGGRRRATGAAVAACLLSVGTVTGAATATPADRPGEGPGARQAEGSARSPRLDITKTVTPNPMTVGAEAEYVITVTNTGDTDAEDVVVTDQLDSGVRVGELPADCSVDGRTVTCGGAGTTVPAGESVRFTVPVTTDPGLADGTNIVNTAGVDSSTPGTSGDSTRLVSQARTLTNVEITKEGPATVSPDGTITYTLTTTNHGPSDAVDVTLHDATNGQLTTVESASGVCDSGGLTVTCPLGTLRPGRSEVVTITVSVNPDLPAGTVIPNCAEMYTGTRQTTTEDDRSCVETEVTPTEPPPDPTDPPPEPSDPPPEPSEPPPEPTDPPPEPTDSNGPPTDTQEPKPGPDELPQAPEPSPSEGHLPVTG</sequence>
<dbReference type="NCBIfam" id="TIGR01451">
    <property type="entry name" value="B_ant_repeat"/>
    <property type="match status" value="2"/>
</dbReference>
<feature type="domain" description="DUF11" evidence="3">
    <location>
        <begin position="187"/>
        <end position="299"/>
    </location>
</feature>
<feature type="region of interest" description="Disordered" evidence="1">
    <location>
        <begin position="288"/>
        <end position="378"/>
    </location>
</feature>
<keyword evidence="5" id="KW-1185">Reference proteome</keyword>
<gene>
    <name evidence="4" type="ORF">SAMN04487905_101221</name>
</gene>
<evidence type="ECO:0000256" key="1">
    <source>
        <dbReference type="SAM" id="MobiDB-lite"/>
    </source>
</evidence>
<dbReference type="InterPro" id="IPR001434">
    <property type="entry name" value="OmcB-like_DUF11"/>
</dbReference>
<dbReference type="OrthoDB" id="5024153at2"/>
<reference evidence="5" key="1">
    <citation type="submission" date="2016-10" db="EMBL/GenBank/DDBJ databases">
        <authorList>
            <person name="Varghese N."/>
            <person name="Submissions S."/>
        </authorList>
    </citation>
    <scope>NUCLEOTIDE SEQUENCE [LARGE SCALE GENOMIC DNA]</scope>
    <source>
        <strain evidence="5">DSM 46732</strain>
    </source>
</reference>
<dbReference type="EMBL" id="FNJR01000001">
    <property type="protein sequence ID" value="SDO95078.1"/>
    <property type="molecule type" value="Genomic_DNA"/>
</dbReference>
<dbReference type="Pfam" id="PF01345">
    <property type="entry name" value="DUF11"/>
    <property type="match status" value="2"/>
</dbReference>
<feature type="region of interest" description="Disordered" evidence="1">
    <location>
        <begin position="38"/>
        <end position="65"/>
    </location>
</feature>
<proteinExistence type="predicted"/>
<evidence type="ECO:0000313" key="4">
    <source>
        <dbReference type="EMBL" id="SDO95078.1"/>
    </source>
</evidence>